<keyword evidence="3" id="KW-1185">Reference proteome</keyword>
<evidence type="ECO:0008006" key="4">
    <source>
        <dbReference type="Google" id="ProtNLM"/>
    </source>
</evidence>
<dbReference type="EMBL" id="BBML01000003">
    <property type="protein sequence ID" value="GAK96797.1"/>
    <property type="molecule type" value="Genomic_DNA"/>
</dbReference>
<dbReference type="AlphaFoldDB" id="A0A090Q3L9"/>
<evidence type="ECO:0000256" key="1">
    <source>
        <dbReference type="SAM" id="Phobius"/>
    </source>
</evidence>
<organism evidence="2 3">
    <name type="scientific">Nonlabens tegetincola</name>
    <dbReference type="NCBI Taxonomy" id="323273"/>
    <lineage>
        <taxon>Bacteria</taxon>
        <taxon>Pseudomonadati</taxon>
        <taxon>Bacteroidota</taxon>
        <taxon>Flavobacteriia</taxon>
        <taxon>Flavobacteriales</taxon>
        <taxon>Flavobacteriaceae</taxon>
        <taxon>Nonlabens</taxon>
    </lineage>
</organism>
<keyword evidence="1" id="KW-0472">Membrane</keyword>
<accession>A0A090Q3L9</accession>
<name>A0A090Q3L9_9FLAO</name>
<dbReference type="STRING" id="319236.BST91_03220"/>
<feature type="transmembrane region" description="Helical" evidence="1">
    <location>
        <begin position="53"/>
        <end position="71"/>
    </location>
</feature>
<dbReference type="eggNOG" id="ENOG5032Y98">
    <property type="taxonomic scope" value="Bacteria"/>
</dbReference>
<comment type="caution">
    <text evidence="2">The sequence shown here is derived from an EMBL/GenBank/DDBJ whole genome shotgun (WGS) entry which is preliminary data.</text>
</comment>
<reference evidence="2" key="1">
    <citation type="journal article" date="2014" name="Genome Announc.">
        <title>Draft Genome Sequences of Marine Flavobacterium Nonlabens Strains NR17, NR24, NR27, NR32, NR33, and Ara13.</title>
        <authorList>
            <person name="Nakanishi M."/>
            <person name="Meirelles P."/>
            <person name="Suzuki R."/>
            <person name="Takatani N."/>
            <person name="Mino S."/>
            <person name="Suda W."/>
            <person name="Oshima K."/>
            <person name="Hattori M."/>
            <person name="Ohkuma M."/>
            <person name="Hosokawa M."/>
            <person name="Miyashita K."/>
            <person name="Thompson F.L."/>
            <person name="Niwa A."/>
            <person name="Sawabe T."/>
            <person name="Sawabe T."/>
        </authorList>
    </citation>
    <scope>NUCLEOTIDE SEQUENCE [LARGE SCALE GENOMIC DNA]</scope>
    <source>
        <strain evidence="2">JCM 19294</strain>
    </source>
</reference>
<dbReference type="RefSeq" id="WP_042278284.1">
    <property type="nucleotide sequence ID" value="NZ_BBML01000003.1"/>
</dbReference>
<feature type="transmembrane region" description="Helical" evidence="1">
    <location>
        <begin position="7"/>
        <end position="26"/>
    </location>
</feature>
<protein>
    <recommendedName>
        <fullName evidence="4">RND transporter</fullName>
    </recommendedName>
</protein>
<evidence type="ECO:0000313" key="3">
    <source>
        <dbReference type="Proteomes" id="UP000029221"/>
    </source>
</evidence>
<gene>
    <name evidence="2" type="ORF">JCM19294_1106</name>
</gene>
<evidence type="ECO:0000313" key="2">
    <source>
        <dbReference type="EMBL" id="GAK96797.1"/>
    </source>
</evidence>
<dbReference type="Proteomes" id="UP000029221">
    <property type="component" value="Unassembled WGS sequence"/>
</dbReference>
<sequence length="77" mass="8862">MSSRKNVTYFLVALIGSLTLGLAPFTPEPHVVGKWRWILGGAKGMKFMDYFDLILHSLPFILLLFMTIKLLPIRRRN</sequence>
<proteinExistence type="predicted"/>
<keyword evidence="1" id="KW-1133">Transmembrane helix</keyword>
<keyword evidence="1" id="KW-0812">Transmembrane</keyword>